<evidence type="ECO:0000313" key="2">
    <source>
        <dbReference type="Proteomes" id="UP000199039"/>
    </source>
</evidence>
<dbReference type="EMBL" id="FMYH01000012">
    <property type="protein sequence ID" value="SDD81460.1"/>
    <property type="molecule type" value="Genomic_DNA"/>
</dbReference>
<organism evidence="1 2">
    <name type="scientific">Sanguibacter gelidistatuariae</name>
    <dbReference type="NCBI Taxonomy" id="1814289"/>
    <lineage>
        <taxon>Bacteria</taxon>
        <taxon>Bacillati</taxon>
        <taxon>Actinomycetota</taxon>
        <taxon>Actinomycetes</taxon>
        <taxon>Micrococcales</taxon>
        <taxon>Sanguibacteraceae</taxon>
        <taxon>Sanguibacter</taxon>
    </lineage>
</organism>
<accession>A0A1G6XTJ6</accession>
<gene>
    <name evidence="1" type="ORF">SAMN05216410_0201</name>
</gene>
<proteinExistence type="predicted"/>
<dbReference type="AlphaFoldDB" id="A0A1G6XTJ6"/>
<protein>
    <submittedName>
        <fullName evidence="1">Uncharacterized protein</fullName>
    </submittedName>
</protein>
<dbReference type="Proteomes" id="UP000199039">
    <property type="component" value="Unassembled WGS sequence"/>
</dbReference>
<name>A0A1G6XTJ6_9MICO</name>
<evidence type="ECO:0000313" key="1">
    <source>
        <dbReference type="EMBL" id="SDD81460.1"/>
    </source>
</evidence>
<sequence>MWLPSSVWVVNYRNRTHYRLRMLLVAGGLLLLPPQP</sequence>
<reference evidence="1 2" key="1">
    <citation type="submission" date="2016-09" db="EMBL/GenBank/DDBJ databases">
        <authorList>
            <person name="Capua I."/>
            <person name="De Benedictis P."/>
            <person name="Joannis T."/>
            <person name="Lombin L.H."/>
            <person name="Cattoli G."/>
        </authorList>
    </citation>
    <scope>NUCLEOTIDE SEQUENCE [LARGE SCALE GENOMIC DNA]</scope>
    <source>
        <strain evidence="1 2">ISLP-3</strain>
    </source>
</reference>
<keyword evidence="2" id="KW-1185">Reference proteome</keyword>